<dbReference type="InterPro" id="IPR016812">
    <property type="entry name" value="PPase_methylesterase_euk"/>
</dbReference>
<organism evidence="9 10">
    <name type="scientific">Nannochloropsis gaditana</name>
    <dbReference type="NCBI Taxonomy" id="72520"/>
    <lineage>
        <taxon>Eukaryota</taxon>
        <taxon>Sar</taxon>
        <taxon>Stramenopiles</taxon>
        <taxon>Ochrophyta</taxon>
        <taxon>Eustigmatophyceae</taxon>
        <taxon>Eustigmatales</taxon>
        <taxon>Monodopsidaceae</taxon>
        <taxon>Nannochloropsis</taxon>
    </lineage>
</organism>
<feature type="region of interest" description="Disordered" evidence="6">
    <location>
        <begin position="163"/>
        <end position="195"/>
    </location>
</feature>
<keyword evidence="7" id="KW-0472">Membrane</keyword>
<evidence type="ECO:0000256" key="2">
    <source>
        <dbReference type="ARBA" id="ARBA00013111"/>
    </source>
</evidence>
<dbReference type="EMBL" id="AZIL01001183">
    <property type="protein sequence ID" value="EWM24555.1"/>
    <property type="molecule type" value="Genomic_DNA"/>
</dbReference>
<name>W7TC39_9STRA</name>
<comment type="catalytic activity">
    <reaction evidence="5">
        <text>[phosphatase 2A protein]-C-terminal L-leucine methyl ester + H2O = [phosphatase 2A protein]-C-terminal L-leucine + methanol + H(+)</text>
        <dbReference type="Rhea" id="RHEA:48548"/>
        <dbReference type="Rhea" id="RHEA-COMP:12134"/>
        <dbReference type="Rhea" id="RHEA-COMP:12135"/>
        <dbReference type="ChEBI" id="CHEBI:15377"/>
        <dbReference type="ChEBI" id="CHEBI:15378"/>
        <dbReference type="ChEBI" id="CHEBI:17790"/>
        <dbReference type="ChEBI" id="CHEBI:90516"/>
        <dbReference type="ChEBI" id="CHEBI:90517"/>
        <dbReference type="EC" id="3.1.1.89"/>
    </reaction>
</comment>
<keyword evidence="7" id="KW-0812">Transmembrane</keyword>
<evidence type="ECO:0000256" key="5">
    <source>
        <dbReference type="ARBA" id="ARBA00049203"/>
    </source>
</evidence>
<feature type="domain" description="AB hydrolase-1" evidence="8">
    <location>
        <begin position="203"/>
        <end position="369"/>
    </location>
</feature>
<evidence type="ECO:0000256" key="6">
    <source>
        <dbReference type="SAM" id="MobiDB-lite"/>
    </source>
</evidence>
<keyword evidence="3" id="KW-0719">Serine esterase</keyword>
<dbReference type="EC" id="3.1.1.89" evidence="2"/>
<evidence type="ECO:0000256" key="1">
    <source>
        <dbReference type="ARBA" id="ARBA00008645"/>
    </source>
</evidence>
<sequence length="447" mass="48118">MTKSHSIKKYQVCHGFVLLCDWLASHRQVKLPAQRYYNLNYTQKANTAKAILAACYLFTWLAVPNMWLQTMTVVPSAYCHRDSEFVFVLATFGALTAAEKRNPITCTHVGPPFDASVPTPGSVQMPIAQVPVPSGWQQAQVLVPSTGSSFCVSYAGGNLLSSTASGTHKKQETAEGRRPSGEHTDGDLDDDSDADATGEETVLVFLHGAGHTSMSWTLPCLELGKLLGSAASETLMLAPDLPFHGQTRVIPDDGDMSMARLVKELLGCLQAWFDLGGRGRAGDAGVGRKPRNMVFVGHSLGGACAIHLARDPGLASIGRVRGLCVVDMVEGAAMQSLGHMHERVQKVPARFDSIEAAIEWSVGAGQMIRNEESAAVSVPAQLRKVTGGRRREEGRGGEGGREGGGEGGKDFQVAGMGEDKGRPLDEGEGEVEEYYEWITDLRESERY</sequence>
<dbReference type="AlphaFoldDB" id="W7TC39"/>
<reference evidence="9 10" key="1">
    <citation type="journal article" date="2014" name="Mol. Plant">
        <title>Chromosome Scale Genome Assembly and Transcriptome Profiling of Nannochloropsis gaditana in Nitrogen Depletion.</title>
        <authorList>
            <person name="Corteggiani Carpinelli E."/>
            <person name="Telatin A."/>
            <person name="Vitulo N."/>
            <person name="Forcato C."/>
            <person name="D'Angelo M."/>
            <person name="Schiavon R."/>
            <person name="Vezzi A."/>
            <person name="Giacometti G.M."/>
            <person name="Morosinotto T."/>
            <person name="Valle G."/>
        </authorList>
    </citation>
    <scope>NUCLEOTIDE SEQUENCE [LARGE SCALE GENOMIC DNA]</scope>
    <source>
        <strain evidence="9 10">B-31</strain>
    </source>
</reference>
<dbReference type="Gene3D" id="3.40.50.1820">
    <property type="entry name" value="alpha/beta hydrolase"/>
    <property type="match status" value="1"/>
</dbReference>
<dbReference type="Pfam" id="PF12697">
    <property type="entry name" value="Abhydrolase_6"/>
    <property type="match status" value="1"/>
</dbReference>
<dbReference type="PANTHER" id="PTHR14189:SF0">
    <property type="entry name" value="PROTEIN PHOSPHATASE METHYLESTERASE 1"/>
    <property type="match status" value="1"/>
</dbReference>
<dbReference type="InterPro" id="IPR000073">
    <property type="entry name" value="AB_hydrolase_1"/>
</dbReference>
<comment type="caution">
    <text evidence="9">The sequence shown here is derived from an EMBL/GenBank/DDBJ whole genome shotgun (WGS) entry which is preliminary data.</text>
</comment>
<dbReference type="InterPro" id="IPR029058">
    <property type="entry name" value="AB_hydrolase_fold"/>
</dbReference>
<dbReference type="SUPFAM" id="SSF53474">
    <property type="entry name" value="alpha/beta-Hydrolases"/>
    <property type="match status" value="1"/>
</dbReference>
<evidence type="ECO:0000256" key="3">
    <source>
        <dbReference type="ARBA" id="ARBA00022487"/>
    </source>
</evidence>
<feature type="region of interest" description="Disordered" evidence="6">
    <location>
        <begin position="384"/>
        <end position="431"/>
    </location>
</feature>
<dbReference type="OrthoDB" id="194865at2759"/>
<proteinExistence type="inferred from homology"/>
<protein>
    <recommendedName>
        <fullName evidence="2">protein phosphatase methylesterase-1</fullName>
        <ecNumber evidence="2">3.1.1.89</ecNumber>
    </recommendedName>
</protein>
<evidence type="ECO:0000313" key="9">
    <source>
        <dbReference type="EMBL" id="EWM24555.1"/>
    </source>
</evidence>
<evidence type="ECO:0000259" key="8">
    <source>
        <dbReference type="Pfam" id="PF12697"/>
    </source>
</evidence>
<accession>W7TC39</accession>
<keyword evidence="10" id="KW-1185">Reference proteome</keyword>
<comment type="similarity">
    <text evidence="1">Belongs to the AB hydrolase superfamily.</text>
</comment>
<dbReference type="PANTHER" id="PTHR14189">
    <property type="entry name" value="PROTEIN PHOSPHATASE METHYLESTERASE-1 RELATED"/>
    <property type="match status" value="1"/>
</dbReference>
<feature type="compositionally biased region" description="Basic and acidic residues" evidence="6">
    <location>
        <begin position="389"/>
        <end position="409"/>
    </location>
</feature>
<feature type="compositionally biased region" description="Basic and acidic residues" evidence="6">
    <location>
        <begin position="169"/>
        <end position="186"/>
    </location>
</feature>
<evidence type="ECO:0000256" key="7">
    <source>
        <dbReference type="SAM" id="Phobius"/>
    </source>
</evidence>
<dbReference type="GO" id="GO:0051723">
    <property type="term" value="F:protein methylesterase activity"/>
    <property type="evidence" value="ECO:0007669"/>
    <property type="project" value="UniProtKB-EC"/>
</dbReference>
<feature type="non-terminal residue" evidence="9">
    <location>
        <position position="447"/>
    </location>
</feature>
<gene>
    <name evidence="9" type="ORF">Naga_100140g1</name>
</gene>
<keyword evidence="4" id="KW-0378">Hydrolase</keyword>
<evidence type="ECO:0000313" key="10">
    <source>
        <dbReference type="Proteomes" id="UP000019335"/>
    </source>
</evidence>
<keyword evidence="7" id="KW-1133">Transmembrane helix</keyword>
<dbReference type="Proteomes" id="UP000019335">
    <property type="component" value="Chromosome 13"/>
</dbReference>
<evidence type="ECO:0000256" key="4">
    <source>
        <dbReference type="ARBA" id="ARBA00022801"/>
    </source>
</evidence>
<feature type="transmembrane region" description="Helical" evidence="7">
    <location>
        <begin position="50"/>
        <end position="68"/>
    </location>
</feature>